<keyword evidence="5 7" id="KW-1133">Transmembrane helix</keyword>
<evidence type="ECO:0000256" key="1">
    <source>
        <dbReference type="ARBA" id="ARBA00004141"/>
    </source>
</evidence>
<keyword evidence="4" id="KW-0732">Signal</keyword>
<protein>
    <recommendedName>
        <fullName evidence="7">Transmembrane 9 superfamily member</fullName>
    </recommendedName>
</protein>
<dbReference type="InterPro" id="IPR004240">
    <property type="entry name" value="EMP70"/>
</dbReference>
<dbReference type="PANTHER" id="PTHR10766">
    <property type="entry name" value="TRANSMEMBRANE 9 SUPERFAMILY PROTEIN"/>
    <property type="match status" value="1"/>
</dbReference>
<comment type="caution">
    <text evidence="7">Lacks conserved residue(s) required for the propagation of feature annotation.</text>
</comment>
<sequence length="224" mass="24888">MGLLVSVFLCVVRKYFREYEALEAEDDSDDYGWKLLYADVFRFPKNLTLLCRLLETGVQLLILCFTLLTFGALESFHPLFHGAIYTTAVCSYVATGGIAGLTSGYLYMQMGASASVRKAMVTVLVLCGPAPSIWVHLNSVALLYRSNSALSLWTIASVAPLWALVTMPLAVMGAIIAKNQSHRYDSPRGTTKIYREISKAPWYRRSQFLAIVWVSCPPVPSMLK</sequence>
<comment type="caution">
    <text evidence="8">The sequence shown here is derived from an EMBL/GenBank/DDBJ whole genome shotgun (WGS) entry which is preliminary data.</text>
</comment>
<keyword evidence="3 7" id="KW-0812">Transmembrane</keyword>
<dbReference type="GO" id="GO:0016020">
    <property type="term" value="C:membrane"/>
    <property type="evidence" value="ECO:0007669"/>
    <property type="project" value="UniProtKB-SubCell"/>
</dbReference>
<comment type="similarity">
    <text evidence="2 7">Belongs to the nonaspanin (TM9SF) (TC 9.A.2) family.</text>
</comment>
<evidence type="ECO:0000256" key="6">
    <source>
        <dbReference type="ARBA" id="ARBA00023136"/>
    </source>
</evidence>
<dbReference type="Proteomes" id="UP000247409">
    <property type="component" value="Unassembled WGS sequence"/>
</dbReference>
<feature type="transmembrane region" description="Helical" evidence="7">
    <location>
        <begin position="83"/>
        <end position="107"/>
    </location>
</feature>
<keyword evidence="6 7" id="KW-0472">Membrane</keyword>
<accession>A0A2V3IQE6</accession>
<keyword evidence="9" id="KW-1185">Reference proteome</keyword>
<dbReference type="AlphaFoldDB" id="A0A2V3IQE6"/>
<dbReference type="EMBL" id="NBIV01000095">
    <property type="protein sequence ID" value="PXF44316.1"/>
    <property type="molecule type" value="Genomic_DNA"/>
</dbReference>
<evidence type="ECO:0000313" key="8">
    <source>
        <dbReference type="EMBL" id="PXF44316.1"/>
    </source>
</evidence>
<evidence type="ECO:0000256" key="2">
    <source>
        <dbReference type="ARBA" id="ARBA00005227"/>
    </source>
</evidence>
<dbReference type="GO" id="GO:0072657">
    <property type="term" value="P:protein localization to membrane"/>
    <property type="evidence" value="ECO:0007669"/>
    <property type="project" value="TreeGrafter"/>
</dbReference>
<dbReference type="PANTHER" id="PTHR10766:SF177">
    <property type="entry name" value="TRANSMEMBRANE 9 SUPERFAMILY MEMBER 1"/>
    <property type="match status" value="1"/>
</dbReference>
<feature type="transmembrane region" description="Helical" evidence="7">
    <location>
        <begin position="150"/>
        <end position="177"/>
    </location>
</feature>
<dbReference type="Pfam" id="PF02990">
    <property type="entry name" value="EMP70"/>
    <property type="match status" value="1"/>
</dbReference>
<comment type="subcellular location">
    <subcellularLocation>
        <location evidence="1">Membrane</location>
        <topology evidence="1">Multi-pass membrane protein</topology>
    </subcellularLocation>
</comment>
<proteinExistence type="inferred from homology"/>
<name>A0A2V3IQE6_9FLOR</name>
<feature type="transmembrane region" description="Helical" evidence="7">
    <location>
        <begin position="119"/>
        <end position="144"/>
    </location>
</feature>
<evidence type="ECO:0000256" key="5">
    <source>
        <dbReference type="ARBA" id="ARBA00022989"/>
    </source>
</evidence>
<evidence type="ECO:0000256" key="3">
    <source>
        <dbReference type="ARBA" id="ARBA00022692"/>
    </source>
</evidence>
<feature type="transmembrane region" description="Helical" evidence="7">
    <location>
        <begin position="49"/>
        <end position="71"/>
    </location>
</feature>
<dbReference type="OrthoDB" id="1666796at2759"/>
<gene>
    <name evidence="8" type="ORF">BWQ96_05943</name>
</gene>
<evidence type="ECO:0000256" key="7">
    <source>
        <dbReference type="RuleBase" id="RU363079"/>
    </source>
</evidence>
<evidence type="ECO:0000313" key="9">
    <source>
        <dbReference type="Proteomes" id="UP000247409"/>
    </source>
</evidence>
<organism evidence="8 9">
    <name type="scientific">Gracilariopsis chorda</name>
    <dbReference type="NCBI Taxonomy" id="448386"/>
    <lineage>
        <taxon>Eukaryota</taxon>
        <taxon>Rhodophyta</taxon>
        <taxon>Florideophyceae</taxon>
        <taxon>Rhodymeniophycidae</taxon>
        <taxon>Gracilariales</taxon>
        <taxon>Gracilariaceae</taxon>
        <taxon>Gracilariopsis</taxon>
    </lineage>
</organism>
<reference evidence="8 9" key="1">
    <citation type="journal article" date="2018" name="Mol. Biol. Evol.">
        <title>Analysis of the draft genome of the red seaweed Gracilariopsis chorda provides insights into genome size evolution in Rhodophyta.</title>
        <authorList>
            <person name="Lee J."/>
            <person name="Yang E.C."/>
            <person name="Graf L."/>
            <person name="Yang J.H."/>
            <person name="Qiu H."/>
            <person name="Zel Zion U."/>
            <person name="Chan C.X."/>
            <person name="Stephens T.G."/>
            <person name="Weber A.P.M."/>
            <person name="Boo G.H."/>
            <person name="Boo S.M."/>
            <person name="Kim K.M."/>
            <person name="Shin Y."/>
            <person name="Jung M."/>
            <person name="Lee S.J."/>
            <person name="Yim H.S."/>
            <person name="Lee J.H."/>
            <person name="Bhattacharya D."/>
            <person name="Yoon H.S."/>
        </authorList>
    </citation>
    <scope>NUCLEOTIDE SEQUENCE [LARGE SCALE GENOMIC DNA]</scope>
    <source>
        <strain evidence="8 9">SKKU-2015</strain>
        <tissue evidence="8">Whole body</tissue>
    </source>
</reference>
<evidence type="ECO:0000256" key="4">
    <source>
        <dbReference type="ARBA" id="ARBA00022729"/>
    </source>
</evidence>